<dbReference type="RefSeq" id="WP_159448279.1">
    <property type="nucleotide sequence ID" value="NZ_FXBB01000017.1"/>
</dbReference>
<protein>
    <recommendedName>
        <fullName evidence="3">DUF3352 domain-containing protein</fullName>
    </recommendedName>
</protein>
<sequence>MTMNKKATSWFCAIILGLSVLVAFVFFAMPEGARSPLDGLPRPADGSTYFLFDGVGKLIPTELTEEIHGPIGMALKLISKSEKAAFLVDFSSDEEFYGSLAFPRNALKHLKNGEIPPDWRSVLGGANISSVDCDDFGCLRISGAFSLKPIFSLVEGDLVFLASSPEGLKTMLRAMSLRIEPYPSYWSIEPQWDGHMTLDLRGLDRTWKGLGAEFKEGVLRCAWKEGPEGGALKWRFDGLEDLVPSFTPRYWGEVPQLPDPLGSVIGVSDLTGLADYLPESLKGPLILASGGTGSILSVPLSGVCFATFDAIDLVVSEDSTGINWEGYTLKPFSSDWDHGWFTSSPATITLSRSEIGSALGIVDKRSLKYPDLSYFDEILPSGWKHSFLWGYVNGPSLAHALEGIVKSGRLIFPEKNGQSTLLGIDALVYLTRRMRKVGTFSFTLPDISEGIFLWK</sequence>
<reference evidence="2" key="1">
    <citation type="submission" date="2017-04" db="EMBL/GenBank/DDBJ databases">
        <authorList>
            <person name="Varghese N."/>
            <person name="Submissions S."/>
        </authorList>
    </citation>
    <scope>NUCLEOTIDE SEQUENCE [LARGE SCALE GENOMIC DNA]</scope>
    <source>
        <strain evidence="2">USBA 82</strain>
    </source>
</reference>
<name>A0A1X7JXT2_9BACT</name>
<evidence type="ECO:0000313" key="2">
    <source>
        <dbReference type="Proteomes" id="UP000193355"/>
    </source>
</evidence>
<dbReference type="AlphaFoldDB" id="A0A1X7JXT2"/>
<evidence type="ECO:0008006" key="3">
    <source>
        <dbReference type="Google" id="ProtNLM"/>
    </source>
</evidence>
<organism evidence="1 2">
    <name type="scientific">Dethiosulfovibrio salsuginis</name>
    <dbReference type="NCBI Taxonomy" id="561720"/>
    <lineage>
        <taxon>Bacteria</taxon>
        <taxon>Thermotogati</taxon>
        <taxon>Synergistota</taxon>
        <taxon>Synergistia</taxon>
        <taxon>Synergistales</taxon>
        <taxon>Dethiosulfovibrionaceae</taxon>
        <taxon>Dethiosulfovibrio</taxon>
    </lineage>
</organism>
<dbReference type="Proteomes" id="UP000193355">
    <property type="component" value="Unassembled WGS sequence"/>
</dbReference>
<proteinExistence type="predicted"/>
<dbReference type="STRING" id="561720.SAMN06275492_11737"/>
<keyword evidence="2" id="KW-1185">Reference proteome</keyword>
<evidence type="ECO:0000313" key="1">
    <source>
        <dbReference type="EMBL" id="SMG32564.1"/>
    </source>
</evidence>
<dbReference type="EMBL" id="FXBB01000017">
    <property type="protein sequence ID" value="SMG32564.1"/>
    <property type="molecule type" value="Genomic_DNA"/>
</dbReference>
<accession>A0A1X7JXT2</accession>
<gene>
    <name evidence="1" type="ORF">SAMN06275492_11737</name>
</gene>
<dbReference type="OrthoDB" id="2002at2"/>